<reference evidence="11" key="1">
    <citation type="submission" date="2016-09" db="EMBL/GenBank/DDBJ databases">
        <authorList>
            <consortium name="Pathogen Informatics"/>
            <person name="Sun Q."/>
            <person name="Inoue M."/>
        </authorList>
    </citation>
    <scope>NUCLEOTIDE SEQUENCE</scope>
</reference>
<dbReference type="PANTHER" id="PTHR13152">
    <property type="entry name" value="TFIIH, POLYPEPTIDE 4"/>
    <property type="match status" value="1"/>
</dbReference>
<feature type="compositionally biased region" description="Basic and acidic residues" evidence="9">
    <location>
        <begin position="205"/>
        <end position="221"/>
    </location>
</feature>
<feature type="compositionally biased region" description="Low complexity" evidence="9">
    <location>
        <begin position="552"/>
        <end position="573"/>
    </location>
</feature>
<organism evidence="11 12">
    <name type="scientific">Plasmodium gaboni</name>
    <dbReference type="NCBI Taxonomy" id="647221"/>
    <lineage>
        <taxon>Eukaryota</taxon>
        <taxon>Sar</taxon>
        <taxon>Alveolata</taxon>
        <taxon>Apicomplexa</taxon>
        <taxon>Aconoidasida</taxon>
        <taxon>Haemosporida</taxon>
        <taxon>Plasmodiidae</taxon>
        <taxon>Plasmodium</taxon>
        <taxon>Plasmodium (Laverania)</taxon>
    </lineage>
</organism>
<keyword evidence="12" id="KW-1185">Reference proteome</keyword>
<evidence type="ECO:0000313" key="11">
    <source>
        <dbReference type="EMBL" id="SOV16710.1"/>
    </source>
</evidence>
<name>A0ABY1UQX2_9APIC</name>
<comment type="function">
    <text evidence="8">Component of the general transcription and DNA repair factor IIH (TFIIH) core complex which is involved in general and transcription-coupled nucleotide excision repair (NER) of damaged DNA.</text>
</comment>
<evidence type="ECO:0000256" key="9">
    <source>
        <dbReference type="SAM" id="MobiDB-lite"/>
    </source>
</evidence>
<evidence type="ECO:0000256" key="8">
    <source>
        <dbReference type="RuleBase" id="RU364024"/>
    </source>
</evidence>
<evidence type="ECO:0000256" key="5">
    <source>
        <dbReference type="ARBA" id="ARBA00023163"/>
    </source>
</evidence>
<evidence type="ECO:0000256" key="7">
    <source>
        <dbReference type="ARBA" id="ARBA00023242"/>
    </source>
</evidence>
<keyword evidence="7 8" id="KW-0539">Nucleus</keyword>
<keyword evidence="3 8" id="KW-0227">DNA damage</keyword>
<feature type="compositionally biased region" description="Acidic residues" evidence="9">
    <location>
        <begin position="237"/>
        <end position="299"/>
    </location>
</feature>
<keyword evidence="6 8" id="KW-0234">DNA repair</keyword>
<evidence type="ECO:0000256" key="4">
    <source>
        <dbReference type="ARBA" id="ARBA00023015"/>
    </source>
</evidence>
<feature type="region of interest" description="Disordered" evidence="9">
    <location>
        <begin position="201"/>
        <end position="299"/>
    </location>
</feature>
<dbReference type="PANTHER" id="PTHR13152:SF0">
    <property type="entry name" value="GENERAL TRANSCRIPTION FACTOR IIH SUBUNIT 4"/>
    <property type="match status" value="1"/>
</dbReference>
<evidence type="ECO:0000313" key="12">
    <source>
        <dbReference type="Proteomes" id="UP000831156"/>
    </source>
</evidence>
<feature type="compositionally biased region" description="Basic residues" evidence="9">
    <location>
        <begin position="225"/>
        <end position="234"/>
    </location>
</feature>
<protein>
    <recommendedName>
        <fullName evidence="8">General transcription factor IIH subunit 4</fullName>
    </recommendedName>
</protein>
<dbReference type="Pfam" id="PF18307">
    <property type="entry name" value="Tfb2_C"/>
    <property type="match status" value="1"/>
</dbReference>
<dbReference type="InterPro" id="IPR004598">
    <property type="entry name" value="TFIIH_p52/Tfb2"/>
</dbReference>
<dbReference type="Proteomes" id="UP000831156">
    <property type="component" value="Chromosome 12"/>
</dbReference>
<dbReference type="Gene3D" id="3.30.70.2610">
    <property type="match status" value="1"/>
</dbReference>
<feature type="domain" description="Transcription factor Tfb2 C-terminal" evidence="10">
    <location>
        <begin position="831"/>
        <end position="878"/>
    </location>
</feature>
<keyword evidence="5 8" id="KW-0804">Transcription</keyword>
<sequence length="927" mass="109476">MVKIRKNVENMEIYDYMKELNENVWCYFFDDSLAHETIYHSLNELEQIIISRLLFIQQVVSERAMRLWINPNYLKKLSESIKNLVEAKILVESDMKKDNYNQYKINESFRITLLNKIYKTNTNNIFIFNNNIKEQLEREKNLYEQNLFPHKEEIFGYAQTKWNNLLHFIASPNFNSVNNYFNSNINNDDPNKYSSYDMTRRKRAGKDGGSDLGRKSFDKMASRRSYNRRRKKKRYSDDEDEFDEEEYEGEDDDNIVDGDDSDSDDNDSDDNIIDGDDNDGDDNSDDHSDDDNNIDLNDEENSHPLVKYQYENHQLNNSTPYVEKPSDDYTYKKEDENKIGQRKSVHFNTDMYEEQYNNSYTQQIDSNNVNEMDYYMTDSKTKNNKKKKKKNKHIYAYKQNELYYKSLLNMEHSYIEEENYNNNESAFFLSNMNERFMTKPSESVIEVLRRKNFLLDDPNNTKTINMSREAFSWFLKDLRSRIISLVLEYLLIIDNGYVTNIAKDVYTKYQKKKNNATNNITASSSSGINNNINFDENIKSNNGEESKKSYDNNSTTTTIKNNNNNNNSSSSSSAYITRSNKDPKKSEIYVKETLLFILSLSQCDISHPIFLDNLTKAQKEFIDFGSHIGLFLKPNDTYIFITPYALLLTINNFNSQYYLSLLSNITIEGLCEEDVRKRLSERYFHFYLLKQDEKEEKYINKDLSSDIKNKDDMSLVLDKRKNITKKLINDSLYSDIKMNGSNNLEIGLIVQSNFKVYLYTSSLLKINILSHLCELQARTPNMVVGILTRRSVLNAYNSDITANQIIKFLESYSHPGKNNFKSSIPMNVITQLKLWESERHRLTLEDAIVFKSFEKDFMPHLYQQIVIWANSKNYLLYYTPWPKNNTKEFDIWIKAEKYLCCIYESKNEIIDKIKEIREKLMKKRQSG</sequence>
<dbReference type="EMBL" id="LT969435">
    <property type="protein sequence ID" value="SOV16710.1"/>
    <property type="molecule type" value="Genomic_DNA"/>
</dbReference>
<accession>A0ABY1UQX2</accession>
<evidence type="ECO:0000256" key="2">
    <source>
        <dbReference type="ARBA" id="ARBA00007132"/>
    </source>
</evidence>
<dbReference type="Pfam" id="PF03849">
    <property type="entry name" value="Tfb2"/>
    <property type="match status" value="2"/>
</dbReference>
<proteinExistence type="inferred from homology"/>
<dbReference type="InterPro" id="IPR040662">
    <property type="entry name" value="Tfb2_C"/>
</dbReference>
<comment type="subcellular location">
    <subcellularLocation>
        <location evidence="1 8">Nucleus</location>
    </subcellularLocation>
</comment>
<feature type="compositionally biased region" description="Basic and acidic residues" evidence="9">
    <location>
        <begin position="536"/>
        <end position="550"/>
    </location>
</feature>
<evidence type="ECO:0000256" key="3">
    <source>
        <dbReference type="ARBA" id="ARBA00022763"/>
    </source>
</evidence>
<keyword evidence="4 8" id="KW-0805">Transcription regulation</keyword>
<evidence type="ECO:0000259" key="10">
    <source>
        <dbReference type="Pfam" id="PF18307"/>
    </source>
</evidence>
<comment type="similarity">
    <text evidence="2 8">Belongs to the TFB2 family.</text>
</comment>
<evidence type="ECO:0000256" key="1">
    <source>
        <dbReference type="ARBA" id="ARBA00004123"/>
    </source>
</evidence>
<evidence type="ECO:0000256" key="6">
    <source>
        <dbReference type="ARBA" id="ARBA00023204"/>
    </source>
</evidence>
<feature type="region of interest" description="Disordered" evidence="9">
    <location>
        <begin position="533"/>
        <end position="578"/>
    </location>
</feature>
<gene>
    <name evidence="11" type="ORF">PGABG01_1242600</name>
</gene>